<feature type="transmembrane region" description="Helical" evidence="1">
    <location>
        <begin position="6"/>
        <end position="25"/>
    </location>
</feature>
<accession>A0A6L6YL62</accession>
<dbReference type="RefSeq" id="WP_160334287.1">
    <property type="nucleotide sequence ID" value="NZ_WSRP01000003.1"/>
</dbReference>
<name>A0A6L6YL62_9BURK</name>
<comment type="caution">
    <text evidence="2">The sequence shown here is derived from an EMBL/GenBank/DDBJ whole genome shotgun (WGS) entry which is preliminary data.</text>
</comment>
<evidence type="ECO:0000313" key="3">
    <source>
        <dbReference type="Proteomes" id="UP000472580"/>
    </source>
</evidence>
<keyword evidence="1" id="KW-0472">Membrane</keyword>
<evidence type="ECO:0000256" key="1">
    <source>
        <dbReference type="SAM" id="Phobius"/>
    </source>
</evidence>
<reference evidence="2 3" key="1">
    <citation type="submission" date="2019-12" db="EMBL/GenBank/DDBJ databases">
        <title>Microbes associate with the intestines of laboratory mice.</title>
        <authorList>
            <person name="Navarre W."/>
            <person name="Wong E."/>
        </authorList>
    </citation>
    <scope>NUCLEOTIDE SEQUENCE [LARGE SCALE GENOMIC DNA]</scope>
    <source>
        <strain evidence="2 3">NM82_D38</strain>
    </source>
</reference>
<keyword evidence="1" id="KW-1133">Transmembrane helix</keyword>
<keyword evidence="1" id="KW-0812">Transmembrane</keyword>
<organism evidence="2 3">
    <name type="scientific">Parasutterella muris</name>
    <dbReference type="NCBI Taxonomy" id="2565572"/>
    <lineage>
        <taxon>Bacteria</taxon>
        <taxon>Pseudomonadati</taxon>
        <taxon>Pseudomonadota</taxon>
        <taxon>Betaproteobacteria</taxon>
        <taxon>Burkholderiales</taxon>
        <taxon>Sutterellaceae</taxon>
        <taxon>Parasutterella</taxon>
    </lineage>
</organism>
<feature type="transmembrane region" description="Helical" evidence="1">
    <location>
        <begin position="32"/>
        <end position="56"/>
    </location>
</feature>
<dbReference type="AlphaFoldDB" id="A0A6L6YL62"/>
<dbReference type="EMBL" id="WSRP01000003">
    <property type="protein sequence ID" value="MVX55851.1"/>
    <property type="molecule type" value="Genomic_DNA"/>
</dbReference>
<proteinExistence type="predicted"/>
<protein>
    <submittedName>
        <fullName evidence="2">Uncharacterized protein</fullName>
    </submittedName>
</protein>
<dbReference type="Proteomes" id="UP000472580">
    <property type="component" value="Unassembled WGS sequence"/>
</dbReference>
<keyword evidence="3" id="KW-1185">Reference proteome</keyword>
<gene>
    <name evidence="2" type="ORF">E5987_01345</name>
</gene>
<sequence length="59" mass="6650">MNIVFTILWAVVCLCCFAWLIFQVVTKRMRVVTFVLLLILFVVMALGICDLLGLGLEMG</sequence>
<evidence type="ECO:0000313" key="2">
    <source>
        <dbReference type="EMBL" id="MVX55851.1"/>
    </source>
</evidence>